<dbReference type="PRINTS" id="PR00051">
    <property type="entry name" value="DNAA"/>
</dbReference>
<comment type="subunit">
    <text evidence="8">Oligomerizes as a right-handed, spiral filament on DNA at oriC.</text>
</comment>
<dbReference type="CDD" id="cd00009">
    <property type="entry name" value="AAA"/>
    <property type="match status" value="1"/>
</dbReference>
<dbReference type="FunFam" id="3.40.50.300:FF:000150">
    <property type="entry name" value="Chromosomal replication initiator protein DnaA"/>
    <property type="match status" value="1"/>
</dbReference>
<feature type="region of interest" description="Domain III, AAA+ region" evidence="8">
    <location>
        <begin position="488"/>
        <end position="704"/>
    </location>
</feature>
<feature type="region of interest" description="Domain IV, binds dsDNA" evidence="8">
    <location>
        <begin position="705"/>
        <end position="830"/>
    </location>
</feature>
<dbReference type="NCBIfam" id="TIGR00362">
    <property type="entry name" value="DnaA"/>
    <property type="match status" value="1"/>
</dbReference>
<comment type="caution">
    <text evidence="15">The sequence shown here is derived from an EMBL/GenBank/DDBJ whole genome shotgun (WGS) entry which is preliminary data.</text>
</comment>
<accession>A0A4R8C7X5</accession>
<feature type="region of interest" description="Disordered" evidence="12">
    <location>
        <begin position="169"/>
        <end position="296"/>
    </location>
</feature>
<comment type="caution">
    <text evidence="8">Lacks conserved residue(s) required for the propagation of feature annotation.</text>
</comment>
<dbReference type="GO" id="GO:0003688">
    <property type="term" value="F:DNA replication origin binding"/>
    <property type="evidence" value="ECO:0007669"/>
    <property type="project" value="UniProtKB-UniRule"/>
</dbReference>
<feature type="binding site" evidence="8">
    <location>
        <position position="536"/>
    </location>
    <ligand>
        <name>ATP</name>
        <dbReference type="ChEBI" id="CHEBI:30616"/>
    </ligand>
</feature>
<dbReference type="CDD" id="cd06571">
    <property type="entry name" value="Bac_DnaA_C"/>
    <property type="match status" value="1"/>
</dbReference>
<protein>
    <recommendedName>
        <fullName evidence="8 9">Chromosomal replication initiator protein DnaA</fullName>
    </recommendedName>
</protein>
<comment type="subcellular location">
    <subcellularLocation>
        <location evidence="8">Cytoplasm</location>
    </subcellularLocation>
</comment>
<dbReference type="InterPro" id="IPR010921">
    <property type="entry name" value="Trp_repressor/repl_initiator"/>
</dbReference>
<dbReference type="GO" id="GO:0005737">
    <property type="term" value="C:cytoplasm"/>
    <property type="evidence" value="ECO:0007669"/>
    <property type="project" value="UniProtKB-SubCell"/>
</dbReference>
<dbReference type="FunFam" id="1.10.8.60:FF:000003">
    <property type="entry name" value="Chromosomal replication initiator protein DnaA"/>
    <property type="match status" value="1"/>
</dbReference>
<evidence type="ECO:0000256" key="6">
    <source>
        <dbReference type="ARBA" id="ARBA00023121"/>
    </source>
</evidence>
<dbReference type="Gene3D" id="3.30.300.180">
    <property type="match status" value="1"/>
</dbReference>
<dbReference type="SMART" id="SM00760">
    <property type="entry name" value="Bac_DnaA_C"/>
    <property type="match status" value="1"/>
</dbReference>
<feature type="region of interest" description="Disordered" evidence="12">
    <location>
        <begin position="1"/>
        <end position="155"/>
    </location>
</feature>
<evidence type="ECO:0000313" key="16">
    <source>
        <dbReference type="Proteomes" id="UP000295146"/>
    </source>
</evidence>
<dbReference type="SUPFAM" id="SSF48295">
    <property type="entry name" value="TrpR-like"/>
    <property type="match status" value="1"/>
</dbReference>
<keyword evidence="16" id="KW-1185">Reference proteome</keyword>
<evidence type="ECO:0000256" key="9">
    <source>
        <dbReference type="NCBIfam" id="TIGR00362"/>
    </source>
</evidence>
<dbReference type="InterPro" id="IPR013159">
    <property type="entry name" value="DnaA_C"/>
</dbReference>
<gene>
    <name evidence="8" type="primary">dnaA</name>
    <name evidence="15" type="ORF">EV653_5459</name>
</gene>
<comment type="domain">
    <text evidence="8">Domain I is involved in oligomerization and binding regulators, domain II is flexibile and of varying length in different bacteria, domain III forms the AAA+ region, while domain IV binds dsDNA.</text>
</comment>
<name>A0A4R8C7X5_9ACTN</name>
<keyword evidence="4 8" id="KW-0547">Nucleotide-binding</keyword>
<dbReference type="InterPro" id="IPR020591">
    <property type="entry name" value="Chromosome_initiator_DnaA-like"/>
</dbReference>
<dbReference type="Proteomes" id="UP000295146">
    <property type="component" value="Unassembled WGS sequence"/>
</dbReference>
<feature type="compositionally biased region" description="Low complexity" evidence="12">
    <location>
        <begin position="245"/>
        <end position="277"/>
    </location>
</feature>
<dbReference type="InterPro" id="IPR001957">
    <property type="entry name" value="Chromosome_initiator_DnaA"/>
</dbReference>
<dbReference type="InterPro" id="IPR013317">
    <property type="entry name" value="DnaA_dom"/>
</dbReference>
<dbReference type="InterPro" id="IPR038454">
    <property type="entry name" value="DnaA_N_sf"/>
</dbReference>
<evidence type="ECO:0000256" key="8">
    <source>
        <dbReference type="HAMAP-Rule" id="MF_00377"/>
    </source>
</evidence>
<dbReference type="AlphaFoldDB" id="A0A4R8C7X5"/>
<dbReference type="InterPro" id="IPR027417">
    <property type="entry name" value="P-loop_NTPase"/>
</dbReference>
<dbReference type="Pfam" id="PF08299">
    <property type="entry name" value="Bac_DnaA_C"/>
    <property type="match status" value="1"/>
</dbReference>
<feature type="binding site" evidence="8">
    <location>
        <position position="532"/>
    </location>
    <ligand>
        <name>ATP</name>
        <dbReference type="ChEBI" id="CHEBI:30616"/>
    </ligand>
</feature>
<evidence type="ECO:0000256" key="11">
    <source>
        <dbReference type="RuleBase" id="RU004227"/>
    </source>
</evidence>
<dbReference type="InterPro" id="IPR018312">
    <property type="entry name" value="Chromosome_initiator_DnaA_CS"/>
</dbReference>
<dbReference type="PANTHER" id="PTHR30050:SF2">
    <property type="entry name" value="CHROMOSOMAL REPLICATION INITIATOR PROTEIN DNAA"/>
    <property type="match status" value="1"/>
</dbReference>
<feature type="compositionally biased region" description="Basic and acidic residues" evidence="12">
    <location>
        <begin position="21"/>
        <end position="49"/>
    </location>
</feature>
<evidence type="ECO:0000256" key="7">
    <source>
        <dbReference type="ARBA" id="ARBA00023125"/>
    </source>
</evidence>
<dbReference type="GO" id="GO:0008289">
    <property type="term" value="F:lipid binding"/>
    <property type="evidence" value="ECO:0007669"/>
    <property type="project" value="UniProtKB-KW"/>
</dbReference>
<dbReference type="SMART" id="SM00382">
    <property type="entry name" value="AAA"/>
    <property type="match status" value="1"/>
</dbReference>
<evidence type="ECO:0000256" key="5">
    <source>
        <dbReference type="ARBA" id="ARBA00022840"/>
    </source>
</evidence>
<keyword evidence="7 8" id="KW-0238">DNA-binding</keyword>
<feature type="region of interest" description="Disordered" evidence="12">
    <location>
        <begin position="377"/>
        <end position="415"/>
    </location>
</feature>
<feature type="region of interest" description="Disordered" evidence="12">
    <location>
        <begin position="428"/>
        <end position="484"/>
    </location>
</feature>
<reference evidence="15 16" key="1">
    <citation type="submission" date="2019-03" db="EMBL/GenBank/DDBJ databases">
        <title>Genomic Encyclopedia of Type Strains, Phase III (KMG-III): the genomes of soil and plant-associated and newly described type strains.</title>
        <authorList>
            <person name="Whitman W."/>
        </authorList>
    </citation>
    <scope>NUCLEOTIDE SEQUENCE [LARGE SCALE GENOMIC DNA]</scope>
    <source>
        <strain evidence="15 16">VKM Ac-2573</strain>
    </source>
</reference>
<feature type="compositionally biased region" description="Low complexity" evidence="12">
    <location>
        <begin position="445"/>
        <end position="464"/>
    </location>
</feature>
<feature type="domain" description="Chromosomal replication initiator DnaA C-terminal" evidence="14">
    <location>
        <begin position="733"/>
        <end position="802"/>
    </location>
</feature>
<dbReference type="PROSITE" id="PS01008">
    <property type="entry name" value="DNAA"/>
    <property type="match status" value="1"/>
</dbReference>
<evidence type="ECO:0000256" key="3">
    <source>
        <dbReference type="ARBA" id="ARBA00022705"/>
    </source>
</evidence>
<dbReference type="Gene3D" id="3.40.50.300">
    <property type="entry name" value="P-loop containing nucleotide triphosphate hydrolases"/>
    <property type="match status" value="1"/>
</dbReference>
<evidence type="ECO:0000256" key="2">
    <source>
        <dbReference type="ARBA" id="ARBA00022490"/>
    </source>
</evidence>
<feature type="compositionally biased region" description="Low complexity" evidence="12">
    <location>
        <begin position="285"/>
        <end position="295"/>
    </location>
</feature>
<comment type="similarity">
    <text evidence="1 8 11">Belongs to the DnaA family.</text>
</comment>
<dbReference type="EMBL" id="SODP01000002">
    <property type="protein sequence ID" value="TDW71375.1"/>
    <property type="molecule type" value="Genomic_DNA"/>
</dbReference>
<keyword evidence="6 8" id="KW-0446">Lipid-binding</keyword>
<evidence type="ECO:0000256" key="4">
    <source>
        <dbReference type="ARBA" id="ARBA00022741"/>
    </source>
</evidence>
<keyword evidence="5 8" id="KW-0067">ATP-binding</keyword>
<feature type="compositionally biased region" description="Low complexity" evidence="12">
    <location>
        <begin position="215"/>
        <end position="228"/>
    </location>
</feature>
<dbReference type="PANTHER" id="PTHR30050">
    <property type="entry name" value="CHROMOSOMAL REPLICATION INITIATOR PROTEIN DNAA"/>
    <property type="match status" value="1"/>
</dbReference>
<dbReference type="InterPro" id="IPR003593">
    <property type="entry name" value="AAA+_ATPase"/>
</dbReference>
<dbReference type="NCBIfam" id="NF010686">
    <property type="entry name" value="PRK14086.1"/>
    <property type="match status" value="1"/>
</dbReference>
<organism evidence="15 16">
    <name type="scientific">Kribbella pratensis</name>
    <dbReference type="NCBI Taxonomy" id="2512112"/>
    <lineage>
        <taxon>Bacteria</taxon>
        <taxon>Bacillati</taxon>
        <taxon>Actinomycetota</taxon>
        <taxon>Actinomycetes</taxon>
        <taxon>Propionibacteriales</taxon>
        <taxon>Kribbellaceae</taxon>
        <taxon>Kribbella</taxon>
    </lineage>
</organism>
<evidence type="ECO:0000259" key="14">
    <source>
        <dbReference type="SMART" id="SM00760"/>
    </source>
</evidence>
<comment type="function">
    <text evidence="8 10">Plays an essential role in the initiation and regulation of chromosomal replication. ATP-DnaA binds to the origin of replication (oriC) to initiate formation of the DNA replication initiation complex once per cell cycle. Binds the DnaA box (a 9 base pair repeat at the origin) and separates the double-stranded (ds)DNA. Forms a right-handed helical filament on oriC DNA; dsDNA binds to the exterior of the filament while single-stranded (ss)DNA is stabiized in the filament's interior. The ATP-DnaA-oriC complex binds and stabilizes one strand of the AT-rich DNA unwinding element (DUE), permitting loading of DNA polymerase. After initiation quickly degrades to an ADP-DnaA complex that is not apt for DNA replication. Binds acidic phospholipids.</text>
</comment>
<dbReference type="HAMAP" id="MF_00377">
    <property type="entry name" value="DnaA_bact"/>
    <property type="match status" value="1"/>
</dbReference>
<feature type="binding site" evidence="8">
    <location>
        <position position="535"/>
    </location>
    <ligand>
        <name>ATP</name>
        <dbReference type="ChEBI" id="CHEBI:30616"/>
    </ligand>
</feature>
<feature type="compositionally biased region" description="Pro residues" evidence="12">
    <location>
        <begin position="89"/>
        <end position="109"/>
    </location>
</feature>
<feature type="region of interest" description="Domain I, interacts with DnaA modulators" evidence="8">
    <location>
        <begin position="1"/>
        <end position="383"/>
    </location>
</feature>
<feature type="binding site" evidence="8">
    <location>
        <position position="534"/>
    </location>
    <ligand>
        <name>ATP</name>
        <dbReference type="ChEBI" id="CHEBI:30616"/>
    </ligand>
</feature>
<dbReference type="GO" id="GO:0005524">
    <property type="term" value="F:ATP binding"/>
    <property type="evidence" value="ECO:0007669"/>
    <property type="project" value="UniProtKB-UniRule"/>
</dbReference>
<feature type="compositionally biased region" description="Low complexity" evidence="12">
    <location>
        <begin position="62"/>
        <end position="73"/>
    </location>
</feature>
<evidence type="ECO:0000256" key="10">
    <source>
        <dbReference type="RuleBase" id="RU000577"/>
    </source>
</evidence>
<feature type="compositionally biased region" description="Low complexity" evidence="12">
    <location>
        <begin position="380"/>
        <end position="396"/>
    </location>
</feature>
<feature type="domain" description="AAA+ ATPase" evidence="13">
    <location>
        <begin position="521"/>
        <end position="649"/>
    </location>
</feature>
<dbReference type="SUPFAM" id="SSF52540">
    <property type="entry name" value="P-loop containing nucleoside triphosphate hydrolases"/>
    <property type="match status" value="1"/>
</dbReference>
<evidence type="ECO:0000259" key="13">
    <source>
        <dbReference type="SMART" id="SM00382"/>
    </source>
</evidence>
<dbReference type="GO" id="GO:0006270">
    <property type="term" value="P:DNA replication initiation"/>
    <property type="evidence" value="ECO:0007669"/>
    <property type="project" value="UniProtKB-UniRule"/>
</dbReference>
<dbReference type="Gene3D" id="1.10.8.60">
    <property type="match status" value="1"/>
</dbReference>
<sequence length="830" mass="91447">MVEDHSASAEVTPVEYTTAEYRTEHSGDGRQDLRPEPDAGLRPEPEANFRTEVPPAPEPQPRAETAPPAESSPAPTPRLDPADYLSPSLPIPMPEQPAPGYRPAPPPGPYAYRSELERAATDLPAGPLQPPALQPPALQPPAPEPPALQPPVGTAYFGAAPTIGNVRYPGENTAWGSAPEWGTGSGDRAVSAANEGDGRADNATSNQWSPDHRPTQQTAEQPAETQTPGQHTPEQHAPIQHTPEQHAPIQHAPQQQSQQSQQQAPQQHLPQQHVLQPAPQPVQQPAPQQEVAAPVTDLGDAWTRVLAGLPPNQRAWLTNSRPVTLHESTAIVAVPDDFTRGQLETRLRPDLERILTESFGRDIRIAVTVDPSLDPELREQQAAQQAAAQQPPQYTQQPPPQQHHQQHPQQPAVREPLRTEGAYQPTIQSALTDPDNGPQYNQPRPDAAPQHFQQPAPQQQFGQPMGSVAPPPNGSPTQSATEAQGEARLNPKYTFETFVIGSSNRFAHAAAVAVAEAPGKAYNPQLIYGDSGLGKTHLLHAIGHYVRSLYTGARVRYVSSEEFTNDFINAIRDDKASQFQRRYRDVDVLLIDDIQFLEGKIQTQEEFFHTFNTLHNANKQIVISSDRAPKRLEALEDRLRNRFEWGLITDIQPPDLETRIAILRKKAATERLTAPPEVLEFIASKVQTNIRELEGALIRVTAFASLNRQPVDLSLAEIVLKDLIPEGSKPEVTASMIMGQTASYFGLSIDDLCGSSRSRVLVTARQIAMYLCRELTDLSLPKIGQQFGGRDHTTVMHAERKIRQLMSERRSVFNQVTELTNRIKHQAKQQ</sequence>
<dbReference type="Pfam" id="PF00308">
    <property type="entry name" value="Bac_DnaA"/>
    <property type="match status" value="1"/>
</dbReference>
<dbReference type="Gene3D" id="1.10.1750.10">
    <property type="match status" value="1"/>
</dbReference>
<keyword evidence="3 8" id="KW-0235">DNA replication</keyword>
<proteinExistence type="inferred from homology"/>
<dbReference type="FunFam" id="1.10.1750.10:FF:000002">
    <property type="entry name" value="Chromosomal replication initiator protein DnaA"/>
    <property type="match status" value="1"/>
</dbReference>
<evidence type="ECO:0000256" key="1">
    <source>
        <dbReference type="ARBA" id="ARBA00006583"/>
    </source>
</evidence>
<keyword evidence="2 8" id="KW-0963">Cytoplasm</keyword>
<evidence type="ECO:0000256" key="12">
    <source>
        <dbReference type="SAM" id="MobiDB-lite"/>
    </source>
</evidence>
<evidence type="ECO:0000313" key="15">
    <source>
        <dbReference type="EMBL" id="TDW71375.1"/>
    </source>
</evidence>
<dbReference type="GO" id="GO:0006275">
    <property type="term" value="P:regulation of DNA replication"/>
    <property type="evidence" value="ECO:0007669"/>
    <property type="project" value="UniProtKB-UniRule"/>
</dbReference>
<dbReference type="GO" id="GO:0005886">
    <property type="term" value="C:plasma membrane"/>
    <property type="evidence" value="ECO:0007669"/>
    <property type="project" value="TreeGrafter"/>
</dbReference>
<feature type="compositionally biased region" description="Pro residues" evidence="12">
    <location>
        <begin position="127"/>
        <end position="149"/>
    </location>
</feature>